<dbReference type="PROSITE" id="PS50006">
    <property type="entry name" value="FHA_DOMAIN"/>
    <property type="match status" value="1"/>
</dbReference>
<comment type="caution">
    <text evidence="2">The sequence shown here is derived from an EMBL/GenBank/DDBJ whole genome shotgun (WGS) entry which is preliminary data.</text>
</comment>
<reference evidence="2" key="1">
    <citation type="submission" date="2021-01" db="EMBL/GenBank/DDBJ databases">
        <authorList>
            <consortium name="Genoscope - CEA"/>
            <person name="William W."/>
        </authorList>
    </citation>
    <scope>NUCLEOTIDE SEQUENCE</scope>
</reference>
<evidence type="ECO:0000259" key="1">
    <source>
        <dbReference type="PROSITE" id="PS50006"/>
    </source>
</evidence>
<organism evidence="2 3">
    <name type="scientific">Paramecium sonneborni</name>
    <dbReference type="NCBI Taxonomy" id="65129"/>
    <lineage>
        <taxon>Eukaryota</taxon>
        <taxon>Sar</taxon>
        <taxon>Alveolata</taxon>
        <taxon>Ciliophora</taxon>
        <taxon>Intramacronucleata</taxon>
        <taxon>Oligohymenophorea</taxon>
        <taxon>Peniculida</taxon>
        <taxon>Parameciidae</taxon>
        <taxon>Paramecium</taxon>
    </lineage>
</organism>
<dbReference type="Proteomes" id="UP000692954">
    <property type="component" value="Unassembled WGS sequence"/>
</dbReference>
<accession>A0A8S1PN31</accession>
<sequence length="334" mass="39350">MNQQTRKSLIIRAGRKQQFSPKELTLLDDKHKYTIGCSQNNDLVLDWLTILPTHFEIDCSSLQIPQNQKEFQNEYFKVLNSFYLEKNIIDKIGEFTITDEKNIKITDISGQKGLLSLINIDNQCKNQVLIKNNTFLVGLSSKLKVRQDNQIFGDFLDKEDLYEFTQRTQIIGLPQETKILFDQSFKKETTISYFQQKLKSKELENELNQLRLKNCIYLEINEKQSIQKYLLVENERNYFSLGRCEQSDIIFKSKQVSSRHGFIKYMDKNWIIFDGQPKSALDGKEQWLEGNINQELVMSKFGIWLEMNPRESFVLGNGQTVKYEDNELTIFWEK</sequence>
<dbReference type="CDD" id="cd00060">
    <property type="entry name" value="FHA"/>
    <property type="match status" value="1"/>
</dbReference>
<name>A0A8S1PN31_9CILI</name>
<protein>
    <recommendedName>
        <fullName evidence="1">FHA domain-containing protein</fullName>
    </recommendedName>
</protein>
<evidence type="ECO:0000313" key="2">
    <source>
        <dbReference type="EMBL" id="CAD8104860.1"/>
    </source>
</evidence>
<dbReference type="OrthoDB" id="310166at2759"/>
<gene>
    <name evidence="2" type="ORF">PSON_ATCC_30995.1.T0830056</name>
</gene>
<evidence type="ECO:0000313" key="3">
    <source>
        <dbReference type="Proteomes" id="UP000692954"/>
    </source>
</evidence>
<dbReference type="InterPro" id="IPR000253">
    <property type="entry name" value="FHA_dom"/>
</dbReference>
<proteinExistence type="predicted"/>
<feature type="domain" description="FHA" evidence="1">
    <location>
        <begin position="239"/>
        <end position="283"/>
    </location>
</feature>
<keyword evidence="3" id="KW-1185">Reference proteome</keyword>
<dbReference type="AlphaFoldDB" id="A0A8S1PN31"/>
<dbReference type="EMBL" id="CAJJDN010000083">
    <property type="protein sequence ID" value="CAD8104860.1"/>
    <property type="molecule type" value="Genomic_DNA"/>
</dbReference>
<dbReference type="Pfam" id="PF00498">
    <property type="entry name" value="FHA"/>
    <property type="match status" value="1"/>
</dbReference>